<feature type="domain" description="Telomere resolvase ResT/TelK catalytic" evidence="1">
    <location>
        <begin position="227"/>
        <end position="409"/>
    </location>
</feature>
<protein>
    <recommendedName>
        <fullName evidence="1">Telomere resolvase ResT/TelK catalytic domain-containing protein</fullName>
    </recommendedName>
</protein>
<dbReference type="EMBL" id="BBJU01000007">
    <property type="protein sequence ID" value="GAK69735.1"/>
    <property type="molecule type" value="Genomic_DNA"/>
</dbReference>
<dbReference type="Gene3D" id="1.10.443.30">
    <property type="entry name" value="Telomere resolvase"/>
    <property type="match status" value="1"/>
</dbReference>
<dbReference type="GO" id="GO:0003677">
    <property type="term" value="F:DNA binding"/>
    <property type="evidence" value="ECO:0007669"/>
    <property type="project" value="InterPro"/>
</dbReference>
<dbReference type="AlphaFoldDB" id="A0A081CST9"/>
<name>A0A081CST9_9HYPH</name>
<dbReference type="SUPFAM" id="SSF56349">
    <property type="entry name" value="DNA breaking-rejoining enzymes"/>
    <property type="match status" value="1"/>
</dbReference>
<accession>A0A081CST9</accession>
<gene>
    <name evidence="2" type="ORF">RRU01S_07_02600</name>
</gene>
<comment type="caution">
    <text evidence="2">The sequence shown here is derived from an EMBL/GenBank/DDBJ whole genome shotgun (WGS) entry which is preliminary data.</text>
</comment>
<dbReference type="Proteomes" id="UP000028701">
    <property type="component" value="Unassembled WGS sequence"/>
</dbReference>
<sequence>MSVAEKRKTKTPILVERITDFIEKIKATKKADGTFDTKKIGALWNEEVRFHFDNGRTEKTLELYIVKYRYALKDAFGPKTTPLAICNMKKLRERLDTYIKVADYPVKGVANSIEEKLERAGYNMAGRKPRFLLRVSDFIAATNGVTTKPEMQALWDAEMESMGDKAQATVISYITKYRNALREAFGDDHPMLRIAAGTPQLYDEARKIKMAKIANKHGSLITFESYAEVMKRCRRYLQSSDIMTVAIGLMGTTGRRPYEIFTQAELTPAPYGKGVSKWSVLFNGQAKTKQGEGTKFGVTYEIPVLEQSKIVLDAYRRLRDSSDGKLWFGLSVDDFTSEVRLPLRDAVISKFEDIWPKEEPPKPYGLRHLYAEIAYRNFAPSSVTKNSYFAAILGHNNNDLETSLSYMTYTFPEDAGVSKARAERVAERTIQQMVSVNQIPGMPVKAG</sequence>
<dbReference type="InterPro" id="IPR038280">
    <property type="entry name" value="ResT/TelK_cat_sf"/>
</dbReference>
<organism evidence="2 3">
    <name type="scientific">Agrobacterium rubi TR3 = NBRC 13261</name>
    <dbReference type="NCBI Taxonomy" id="1368415"/>
    <lineage>
        <taxon>Bacteria</taxon>
        <taxon>Pseudomonadati</taxon>
        <taxon>Pseudomonadota</taxon>
        <taxon>Alphaproteobacteria</taxon>
        <taxon>Hyphomicrobiales</taxon>
        <taxon>Rhizobiaceae</taxon>
        <taxon>Rhizobium/Agrobacterium group</taxon>
        <taxon>Agrobacterium</taxon>
    </lineage>
</organism>
<dbReference type="OrthoDB" id="8324304at2"/>
<dbReference type="Gene3D" id="6.10.140.1780">
    <property type="match status" value="2"/>
</dbReference>
<dbReference type="Pfam" id="PF16684">
    <property type="entry name" value="ResT-TelK_cat"/>
    <property type="match status" value="1"/>
</dbReference>
<dbReference type="RefSeq" id="WP_045229290.1">
    <property type="nucleotide sequence ID" value="NZ_BBJU01000007.1"/>
</dbReference>
<reference evidence="2 3" key="1">
    <citation type="submission" date="2014-08" db="EMBL/GenBank/DDBJ databases">
        <title>Whole genome shotgun sequence of Rhizobium rubi NBRC 13261.</title>
        <authorList>
            <person name="Katano-Makiyama Y."/>
            <person name="Hosoyama A."/>
            <person name="Hashimoto M."/>
            <person name="Hosoyama Y."/>
            <person name="Noguchi M."/>
            <person name="Tsuchikane K."/>
            <person name="Uohara A."/>
            <person name="Ohji S."/>
            <person name="Ichikawa N."/>
            <person name="Kimura A."/>
            <person name="Yamazoe A."/>
            <person name="Fujita N."/>
        </authorList>
    </citation>
    <scope>NUCLEOTIDE SEQUENCE [LARGE SCALE GENOMIC DNA]</scope>
    <source>
        <strain evidence="2 3">NBRC 13261</strain>
    </source>
</reference>
<evidence type="ECO:0000313" key="3">
    <source>
        <dbReference type="Proteomes" id="UP000028701"/>
    </source>
</evidence>
<evidence type="ECO:0000313" key="2">
    <source>
        <dbReference type="EMBL" id="GAK69735.1"/>
    </source>
</evidence>
<dbReference type="eggNOG" id="ENOG502ZR09">
    <property type="taxonomic scope" value="Bacteria"/>
</dbReference>
<evidence type="ECO:0000259" key="1">
    <source>
        <dbReference type="Pfam" id="PF16684"/>
    </source>
</evidence>
<dbReference type="InterPro" id="IPR011010">
    <property type="entry name" value="DNA_brk_join_enz"/>
</dbReference>
<proteinExistence type="predicted"/>
<dbReference type="InterPro" id="IPR032047">
    <property type="entry name" value="ResT/TelK_cat"/>
</dbReference>